<dbReference type="AlphaFoldDB" id="A0A238FCQ0"/>
<dbReference type="GO" id="GO:0006644">
    <property type="term" value="P:phospholipid metabolic process"/>
    <property type="evidence" value="ECO:0007669"/>
    <property type="project" value="InterPro"/>
</dbReference>
<dbReference type="CDD" id="cd03390">
    <property type="entry name" value="PAP2_containing_1_like"/>
    <property type="match status" value="1"/>
</dbReference>
<reference evidence="10" key="1">
    <citation type="submission" date="2016-09" db="EMBL/GenBank/DDBJ databases">
        <authorList>
            <person name="Jeantristanb JTB J.-T."/>
            <person name="Ricardo R."/>
        </authorList>
    </citation>
    <scope>NUCLEOTIDE SEQUENCE [LARGE SCALE GENOMIC DNA]</scope>
</reference>
<evidence type="ECO:0000256" key="6">
    <source>
        <dbReference type="SAM" id="MobiDB-lite"/>
    </source>
</evidence>
<evidence type="ECO:0000256" key="5">
    <source>
        <dbReference type="ARBA" id="ARBA00023136"/>
    </source>
</evidence>
<dbReference type="GO" id="GO:0008195">
    <property type="term" value="F:phosphatidate phosphatase activity"/>
    <property type="evidence" value="ECO:0007669"/>
    <property type="project" value="TreeGrafter"/>
</dbReference>
<dbReference type="GO" id="GO:0046839">
    <property type="term" value="P:phospholipid dephosphorylation"/>
    <property type="evidence" value="ECO:0007669"/>
    <property type="project" value="TreeGrafter"/>
</dbReference>
<evidence type="ECO:0000313" key="9">
    <source>
        <dbReference type="EMBL" id="SCV69783.1"/>
    </source>
</evidence>
<evidence type="ECO:0000256" key="2">
    <source>
        <dbReference type="ARBA" id="ARBA00008816"/>
    </source>
</evidence>
<keyword evidence="3 7" id="KW-0812">Transmembrane</keyword>
<dbReference type="GO" id="GO:0016020">
    <property type="term" value="C:membrane"/>
    <property type="evidence" value="ECO:0007669"/>
    <property type="project" value="UniProtKB-SubCell"/>
</dbReference>
<feature type="transmembrane region" description="Helical" evidence="7">
    <location>
        <begin position="150"/>
        <end position="170"/>
    </location>
</feature>
<gene>
    <name evidence="9" type="ORF">BQ2448_1177</name>
</gene>
<dbReference type="SUPFAM" id="SSF48317">
    <property type="entry name" value="Acid phosphatase/Vanadium-dependent haloperoxidase"/>
    <property type="match status" value="1"/>
</dbReference>
<keyword evidence="5 7" id="KW-0472">Membrane</keyword>
<evidence type="ECO:0000256" key="1">
    <source>
        <dbReference type="ARBA" id="ARBA00004141"/>
    </source>
</evidence>
<feature type="transmembrane region" description="Helical" evidence="7">
    <location>
        <begin position="279"/>
        <end position="298"/>
    </location>
</feature>
<feature type="transmembrane region" description="Helical" evidence="7">
    <location>
        <begin position="116"/>
        <end position="138"/>
    </location>
</feature>
<sequence length="384" mass="42034">MTFMDRLLHGPERQRHVAPSDNRRRLQLLLSYLPGNEWIESCDRPMAMRPNVDGPDKGKGLQDHLPSSQWYMYWLLTVILLVLIGVLTDHSGFKREFSLTDTSIQHSYAVKERISFGLDIGLSAGVPAVIIILVGLIWHRSFWDVHAGLLGLFLTCSITTVVTQVVKICVGRPRPDMLARCLPIAGAANAEPFGLATIAVCSVQTGNIINDGFKSFPSGHSSFAFAGLGYLSFYMAGKMHLYDTRGHAIKAWICITPWTGAGLIAISRTMDYRHHATDVIAGSLLGTAITVLTYHLYYPSILDPSCDLPYSPRIARTVIATLNGNGKGGMDDRAPSGTTPRPSTINQSHQGPQTHVTPEVALEEGRIGGGRKYDRVSSTDACVY</sequence>
<feature type="compositionally biased region" description="Polar residues" evidence="6">
    <location>
        <begin position="336"/>
        <end position="356"/>
    </location>
</feature>
<dbReference type="PANTHER" id="PTHR10165">
    <property type="entry name" value="LIPID PHOSPHATE PHOSPHATASE"/>
    <property type="match status" value="1"/>
</dbReference>
<keyword evidence="4 7" id="KW-1133">Transmembrane helix</keyword>
<dbReference type="SMART" id="SM00014">
    <property type="entry name" value="acidPPc"/>
    <property type="match status" value="1"/>
</dbReference>
<dbReference type="Pfam" id="PF01569">
    <property type="entry name" value="PAP2"/>
    <property type="match status" value="1"/>
</dbReference>
<dbReference type="Gene3D" id="1.20.144.10">
    <property type="entry name" value="Phosphatidic acid phosphatase type 2/haloperoxidase"/>
    <property type="match status" value="1"/>
</dbReference>
<comment type="similarity">
    <text evidence="2">Belongs to the PA-phosphatase related phosphoesterase family.</text>
</comment>
<protein>
    <submittedName>
        <fullName evidence="9">BQ2448_1177 protein</fullName>
    </submittedName>
</protein>
<feature type="domain" description="Phosphatidic acid phosphatase type 2/haloperoxidase" evidence="8">
    <location>
        <begin position="147"/>
        <end position="294"/>
    </location>
</feature>
<feature type="transmembrane region" description="Helical" evidence="7">
    <location>
        <begin position="248"/>
        <end position="267"/>
    </location>
</feature>
<keyword evidence="10" id="KW-1185">Reference proteome</keyword>
<feature type="transmembrane region" description="Helical" evidence="7">
    <location>
        <begin position="223"/>
        <end position="242"/>
    </location>
</feature>
<evidence type="ECO:0000256" key="7">
    <source>
        <dbReference type="SAM" id="Phobius"/>
    </source>
</evidence>
<evidence type="ECO:0000256" key="3">
    <source>
        <dbReference type="ARBA" id="ARBA00022692"/>
    </source>
</evidence>
<dbReference type="EMBL" id="FMSP01000005">
    <property type="protein sequence ID" value="SCV69783.1"/>
    <property type="molecule type" value="Genomic_DNA"/>
</dbReference>
<evidence type="ECO:0000259" key="8">
    <source>
        <dbReference type="SMART" id="SM00014"/>
    </source>
</evidence>
<accession>A0A238FCQ0</accession>
<evidence type="ECO:0000313" key="10">
    <source>
        <dbReference type="Proteomes" id="UP000198372"/>
    </source>
</evidence>
<feature type="region of interest" description="Disordered" evidence="6">
    <location>
        <begin position="325"/>
        <end position="356"/>
    </location>
</feature>
<dbReference type="Proteomes" id="UP000198372">
    <property type="component" value="Unassembled WGS sequence"/>
</dbReference>
<name>A0A238FCQ0_9BASI</name>
<dbReference type="STRING" id="269621.A0A238FCQ0"/>
<feature type="transmembrane region" description="Helical" evidence="7">
    <location>
        <begin position="70"/>
        <end position="88"/>
    </location>
</feature>
<proteinExistence type="inferred from homology"/>
<dbReference type="InterPro" id="IPR043216">
    <property type="entry name" value="PAP-like"/>
</dbReference>
<dbReference type="OrthoDB" id="8907274at2759"/>
<organism evidence="9 10">
    <name type="scientific">Microbotryum intermedium</name>
    <dbReference type="NCBI Taxonomy" id="269621"/>
    <lineage>
        <taxon>Eukaryota</taxon>
        <taxon>Fungi</taxon>
        <taxon>Dikarya</taxon>
        <taxon>Basidiomycota</taxon>
        <taxon>Pucciniomycotina</taxon>
        <taxon>Microbotryomycetes</taxon>
        <taxon>Microbotryales</taxon>
        <taxon>Microbotryaceae</taxon>
        <taxon>Microbotryum</taxon>
    </lineage>
</organism>
<dbReference type="InterPro" id="IPR000326">
    <property type="entry name" value="PAP2/HPO"/>
</dbReference>
<comment type="subcellular location">
    <subcellularLocation>
        <location evidence="1">Membrane</location>
        <topology evidence="1">Multi-pass membrane protein</topology>
    </subcellularLocation>
</comment>
<evidence type="ECO:0000256" key="4">
    <source>
        <dbReference type="ARBA" id="ARBA00022989"/>
    </source>
</evidence>
<dbReference type="PANTHER" id="PTHR10165:SF35">
    <property type="entry name" value="RE23632P"/>
    <property type="match status" value="1"/>
</dbReference>
<dbReference type="InterPro" id="IPR036938">
    <property type="entry name" value="PAP2/HPO_sf"/>
</dbReference>